<proteinExistence type="inferred from homology"/>
<gene>
    <name evidence="12" type="ORF">QBC37DRAFT_323836</name>
</gene>
<evidence type="ECO:0000256" key="10">
    <source>
        <dbReference type="SAM" id="Phobius"/>
    </source>
</evidence>
<evidence type="ECO:0000313" key="12">
    <source>
        <dbReference type="EMBL" id="KAK4209524.1"/>
    </source>
</evidence>
<evidence type="ECO:0000256" key="1">
    <source>
        <dbReference type="ARBA" id="ARBA00004211"/>
    </source>
</evidence>
<dbReference type="GO" id="GO:0005484">
    <property type="term" value="F:SNAP receptor activity"/>
    <property type="evidence" value="ECO:0007669"/>
    <property type="project" value="TreeGrafter"/>
</dbReference>
<dbReference type="PANTHER" id="PTHR21230:SF26">
    <property type="entry name" value="VESICLE TRANSPORT THROUGH INTERACTION WITH T-SNARES HOMOLOG 1A"/>
    <property type="match status" value="1"/>
</dbReference>
<dbReference type="InterPro" id="IPR038407">
    <property type="entry name" value="v-SNARE_N_sf"/>
</dbReference>
<dbReference type="GO" id="GO:0012507">
    <property type="term" value="C:ER to Golgi transport vesicle membrane"/>
    <property type="evidence" value="ECO:0007669"/>
    <property type="project" value="TreeGrafter"/>
</dbReference>
<dbReference type="Gene3D" id="1.20.58.400">
    <property type="entry name" value="t-snare proteins"/>
    <property type="match status" value="1"/>
</dbReference>
<keyword evidence="3" id="KW-0813">Transport</keyword>
<dbReference type="SUPFAM" id="SSF47661">
    <property type="entry name" value="t-snare proteins"/>
    <property type="match status" value="1"/>
</dbReference>
<evidence type="ECO:0000256" key="7">
    <source>
        <dbReference type="ARBA" id="ARBA00023054"/>
    </source>
</evidence>
<sequence>MAHNPLDTEAGGELFSSYEAEYKLVQADLVSKLDQIPELHGEPRKAALSAAERALEEASELLDQMQLEKQNIPSDARPRVNQRLRNFATDIDNYKRKLKALVSDAQKSKFGGGGRYSDNPSDAERGLSDAQLEQRQQLLSGTDRLDRSTQRLRASQALANETEAIGASTLAELHTQRSRIEHTTMVMQESEGYVDRSVKTLKGMARRMATNRLITIAIITILVLLIIAVIFSKFR</sequence>
<dbReference type="GO" id="GO:0006886">
    <property type="term" value="P:intracellular protein transport"/>
    <property type="evidence" value="ECO:0007669"/>
    <property type="project" value="InterPro"/>
</dbReference>
<evidence type="ECO:0000256" key="8">
    <source>
        <dbReference type="ARBA" id="ARBA00023136"/>
    </source>
</evidence>
<reference evidence="12" key="1">
    <citation type="journal article" date="2023" name="Mol. Phylogenet. Evol.">
        <title>Genome-scale phylogeny and comparative genomics of the fungal order Sordariales.</title>
        <authorList>
            <person name="Hensen N."/>
            <person name="Bonometti L."/>
            <person name="Westerberg I."/>
            <person name="Brannstrom I.O."/>
            <person name="Guillou S."/>
            <person name="Cros-Aarteil S."/>
            <person name="Calhoun S."/>
            <person name="Haridas S."/>
            <person name="Kuo A."/>
            <person name="Mondo S."/>
            <person name="Pangilinan J."/>
            <person name="Riley R."/>
            <person name="LaButti K."/>
            <person name="Andreopoulos B."/>
            <person name="Lipzen A."/>
            <person name="Chen C."/>
            <person name="Yan M."/>
            <person name="Daum C."/>
            <person name="Ng V."/>
            <person name="Clum A."/>
            <person name="Steindorff A."/>
            <person name="Ohm R.A."/>
            <person name="Martin F."/>
            <person name="Silar P."/>
            <person name="Natvig D.O."/>
            <person name="Lalanne C."/>
            <person name="Gautier V."/>
            <person name="Ament-Velasquez S.L."/>
            <person name="Kruys A."/>
            <person name="Hutchinson M.I."/>
            <person name="Powell A.J."/>
            <person name="Barry K."/>
            <person name="Miller A.N."/>
            <person name="Grigoriev I.V."/>
            <person name="Debuchy R."/>
            <person name="Gladieux P."/>
            <person name="Hiltunen Thoren M."/>
            <person name="Johannesson H."/>
        </authorList>
    </citation>
    <scope>NUCLEOTIDE SEQUENCE</scope>
    <source>
        <strain evidence="12">PSN293</strain>
    </source>
</reference>
<feature type="domain" description="T-SNARE coiled-coil homology" evidence="11">
    <location>
        <begin position="137"/>
        <end position="204"/>
    </location>
</feature>
<dbReference type="InterPro" id="IPR010989">
    <property type="entry name" value="SNARE"/>
</dbReference>
<dbReference type="GO" id="GO:0031201">
    <property type="term" value="C:SNARE complex"/>
    <property type="evidence" value="ECO:0007669"/>
    <property type="project" value="TreeGrafter"/>
</dbReference>
<comment type="caution">
    <text evidence="12">The sequence shown here is derived from an EMBL/GenBank/DDBJ whole genome shotgun (WGS) entry which is preliminary data.</text>
</comment>
<dbReference type="GO" id="GO:0031902">
    <property type="term" value="C:late endosome membrane"/>
    <property type="evidence" value="ECO:0007669"/>
    <property type="project" value="TreeGrafter"/>
</dbReference>
<feature type="coiled-coil region" evidence="9">
    <location>
        <begin position="44"/>
        <end position="104"/>
    </location>
</feature>
<keyword evidence="5" id="KW-0653">Protein transport</keyword>
<dbReference type="GO" id="GO:0005794">
    <property type="term" value="C:Golgi apparatus"/>
    <property type="evidence" value="ECO:0007669"/>
    <property type="project" value="TreeGrafter"/>
</dbReference>
<dbReference type="GO" id="GO:0005789">
    <property type="term" value="C:endoplasmic reticulum membrane"/>
    <property type="evidence" value="ECO:0007669"/>
    <property type="project" value="TreeGrafter"/>
</dbReference>
<evidence type="ECO:0000256" key="2">
    <source>
        <dbReference type="ARBA" id="ARBA00006108"/>
    </source>
</evidence>
<dbReference type="InterPro" id="IPR007705">
    <property type="entry name" value="Vesicle_trsprt_v-SNARE_N"/>
</dbReference>
<dbReference type="AlphaFoldDB" id="A0AAN6XYZ6"/>
<dbReference type="EMBL" id="MU858202">
    <property type="protein sequence ID" value="KAK4209524.1"/>
    <property type="molecule type" value="Genomic_DNA"/>
</dbReference>
<dbReference type="GO" id="GO:0006896">
    <property type="term" value="P:Golgi to vacuole transport"/>
    <property type="evidence" value="ECO:0007669"/>
    <property type="project" value="TreeGrafter"/>
</dbReference>
<evidence type="ECO:0000313" key="13">
    <source>
        <dbReference type="Proteomes" id="UP001301769"/>
    </source>
</evidence>
<keyword evidence="6 10" id="KW-1133">Transmembrane helix</keyword>
<dbReference type="SUPFAM" id="SSF58038">
    <property type="entry name" value="SNARE fusion complex"/>
    <property type="match status" value="1"/>
</dbReference>
<dbReference type="PANTHER" id="PTHR21230">
    <property type="entry name" value="VESICLE TRANSPORT V-SNARE PROTEIN VTI1-RELATED"/>
    <property type="match status" value="1"/>
</dbReference>
<evidence type="ECO:0000256" key="4">
    <source>
        <dbReference type="ARBA" id="ARBA00022692"/>
    </source>
</evidence>
<reference evidence="12" key="2">
    <citation type="submission" date="2023-05" db="EMBL/GenBank/DDBJ databases">
        <authorList>
            <consortium name="Lawrence Berkeley National Laboratory"/>
            <person name="Steindorff A."/>
            <person name="Hensen N."/>
            <person name="Bonometti L."/>
            <person name="Westerberg I."/>
            <person name="Brannstrom I.O."/>
            <person name="Guillou S."/>
            <person name="Cros-Aarteil S."/>
            <person name="Calhoun S."/>
            <person name="Haridas S."/>
            <person name="Kuo A."/>
            <person name="Mondo S."/>
            <person name="Pangilinan J."/>
            <person name="Riley R."/>
            <person name="Labutti K."/>
            <person name="Andreopoulos B."/>
            <person name="Lipzen A."/>
            <person name="Chen C."/>
            <person name="Yanf M."/>
            <person name="Daum C."/>
            <person name="Ng V."/>
            <person name="Clum A."/>
            <person name="Ohm R."/>
            <person name="Martin F."/>
            <person name="Silar P."/>
            <person name="Natvig D."/>
            <person name="Lalanne C."/>
            <person name="Gautier V."/>
            <person name="Ament-Velasquez S.L."/>
            <person name="Kruys A."/>
            <person name="Hutchinson M.I."/>
            <person name="Powell A.J."/>
            <person name="Barry K."/>
            <person name="Miller A.N."/>
            <person name="Grigoriev I.V."/>
            <person name="Debuchy R."/>
            <person name="Gladieux P."/>
            <person name="Thoren M.H."/>
            <person name="Johannesson H."/>
        </authorList>
    </citation>
    <scope>NUCLEOTIDE SEQUENCE</scope>
    <source>
        <strain evidence="12">PSN293</strain>
    </source>
</reference>
<keyword evidence="7 9" id="KW-0175">Coiled coil</keyword>
<dbReference type="CDD" id="cd15862">
    <property type="entry name" value="SNARE_Vti1"/>
    <property type="match status" value="1"/>
</dbReference>
<dbReference type="GO" id="GO:0006891">
    <property type="term" value="P:intra-Golgi vesicle-mediated transport"/>
    <property type="evidence" value="ECO:0007669"/>
    <property type="project" value="TreeGrafter"/>
</dbReference>
<dbReference type="GO" id="GO:0042147">
    <property type="term" value="P:retrograde transport, endosome to Golgi"/>
    <property type="evidence" value="ECO:0007669"/>
    <property type="project" value="TreeGrafter"/>
</dbReference>
<dbReference type="FunFam" id="1.20.5.110:FF:000002">
    <property type="entry name" value="Vesicle transport through interaction with t-SNAREsB"/>
    <property type="match status" value="1"/>
</dbReference>
<dbReference type="GO" id="GO:0005829">
    <property type="term" value="C:cytosol"/>
    <property type="evidence" value="ECO:0007669"/>
    <property type="project" value="GOC"/>
</dbReference>
<accession>A0AAN6XYZ6</accession>
<dbReference type="SMART" id="SM00397">
    <property type="entry name" value="t_SNARE"/>
    <property type="match status" value="1"/>
</dbReference>
<dbReference type="Proteomes" id="UP001301769">
    <property type="component" value="Unassembled WGS sequence"/>
</dbReference>
<name>A0AAN6XYZ6_9PEZI</name>
<keyword evidence="4 10" id="KW-0812">Transmembrane</keyword>
<evidence type="ECO:0000256" key="6">
    <source>
        <dbReference type="ARBA" id="ARBA00022989"/>
    </source>
</evidence>
<dbReference type="Pfam" id="PF12352">
    <property type="entry name" value="V-SNARE_C"/>
    <property type="match status" value="1"/>
</dbReference>
<evidence type="ECO:0000256" key="3">
    <source>
        <dbReference type="ARBA" id="ARBA00022448"/>
    </source>
</evidence>
<dbReference type="InterPro" id="IPR000727">
    <property type="entry name" value="T_SNARE_dom"/>
</dbReference>
<comment type="similarity">
    <text evidence="2">Belongs to the VTI1 family.</text>
</comment>
<dbReference type="GO" id="GO:0000149">
    <property type="term" value="F:SNARE binding"/>
    <property type="evidence" value="ECO:0007669"/>
    <property type="project" value="TreeGrafter"/>
</dbReference>
<organism evidence="12 13">
    <name type="scientific">Rhypophila decipiens</name>
    <dbReference type="NCBI Taxonomy" id="261697"/>
    <lineage>
        <taxon>Eukaryota</taxon>
        <taxon>Fungi</taxon>
        <taxon>Dikarya</taxon>
        <taxon>Ascomycota</taxon>
        <taxon>Pezizomycotina</taxon>
        <taxon>Sordariomycetes</taxon>
        <taxon>Sordariomycetidae</taxon>
        <taxon>Sordariales</taxon>
        <taxon>Naviculisporaceae</taxon>
        <taxon>Rhypophila</taxon>
    </lineage>
</organism>
<evidence type="ECO:0000259" key="11">
    <source>
        <dbReference type="SMART" id="SM00397"/>
    </source>
</evidence>
<dbReference type="GO" id="GO:0016236">
    <property type="term" value="P:macroautophagy"/>
    <property type="evidence" value="ECO:0007669"/>
    <property type="project" value="TreeGrafter"/>
</dbReference>
<dbReference type="Gene3D" id="1.20.5.110">
    <property type="match status" value="1"/>
</dbReference>
<evidence type="ECO:0000256" key="9">
    <source>
        <dbReference type="SAM" id="Coils"/>
    </source>
</evidence>
<dbReference type="Pfam" id="PF05008">
    <property type="entry name" value="V-SNARE"/>
    <property type="match status" value="1"/>
</dbReference>
<evidence type="ECO:0000256" key="5">
    <source>
        <dbReference type="ARBA" id="ARBA00022927"/>
    </source>
</evidence>
<comment type="subcellular location">
    <subcellularLocation>
        <location evidence="1">Membrane</location>
        <topology evidence="1">Single-pass type IV membrane protein</topology>
    </subcellularLocation>
</comment>
<keyword evidence="13" id="KW-1185">Reference proteome</keyword>
<feature type="transmembrane region" description="Helical" evidence="10">
    <location>
        <begin position="213"/>
        <end position="232"/>
    </location>
</feature>
<keyword evidence="8 10" id="KW-0472">Membrane</keyword>
<dbReference type="GO" id="GO:0048280">
    <property type="term" value="P:vesicle fusion with Golgi apparatus"/>
    <property type="evidence" value="ECO:0007669"/>
    <property type="project" value="TreeGrafter"/>
</dbReference>
<protein>
    <submittedName>
        <fullName evidence="12">t-SNARE</fullName>
    </submittedName>
</protein>